<organism evidence="1">
    <name type="scientific">bioreactor metagenome</name>
    <dbReference type="NCBI Taxonomy" id="1076179"/>
    <lineage>
        <taxon>unclassified sequences</taxon>
        <taxon>metagenomes</taxon>
        <taxon>ecological metagenomes</taxon>
    </lineage>
</organism>
<comment type="caution">
    <text evidence="1">The sequence shown here is derived from an EMBL/GenBank/DDBJ whole genome shotgun (WGS) entry which is preliminary data.</text>
</comment>
<accession>A0A645GHK1</accession>
<reference evidence="1" key="1">
    <citation type="submission" date="2019-08" db="EMBL/GenBank/DDBJ databases">
        <authorList>
            <person name="Kucharzyk K."/>
            <person name="Murdoch R.W."/>
            <person name="Higgins S."/>
            <person name="Loffler F."/>
        </authorList>
    </citation>
    <scope>NUCLEOTIDE SEQUENCE</scope>
</reference>
<proteinExistence type="predicted"/>
<name>A0A645GHK1_9ZZZZ</name>
<dbReference type="AlphaFoldDB" id="A0A645GHK1"/>
<protein>
    <submittedName>
        <fullName evidence="1">Uncharacterized protein</fullName>
    </submittedName>
</protein>
<sequence length="133" mass="14944">MKTYHNSILVFAIETEDYYICSYNSTIGSGLGYQHYSIDIIGPDFLLRSYRVPILEEGTPRGGYYARPENPNTSEDGTKLIYNATVEADAYSKYYDSDGSIVETLLFPKGIYTVTMDLATGEQTYTRADLPES</sequence>
<evidence type="ECO:0000313" key="1">
    <source>
        <dbReference type="EMBL" id="MPN23213.1"/>
    </source>
</evidence>
<dbReference type="EMBL" id="VSSQ01071657">
    <property type="protein sequence ID" value="MPN23213.1"/>
    <property type="molecule type" value="Genomic_DNA"/>
</dbReference>
<gene>
    <name evidence="1" type="ORF">SDC9_170601</name>
</gene>